<protein>
    <submittedName>
        <fullName evidence="4">PHB depolymerase family esterase</fullName>
    </submittedName>
</protein>
<dbReference type="Pfam" id="PF10503">
    <property type="entry name" value="Esterase_PHB"/>
    <property type="match status" value="1"/>
</dbReference>
<dbReference type="InterPro" id="IPR029058">
    <property type="entry name" value="AB_hydrolase_fold"/>
</dbReference>
<feature type="domain" description="CBM2" evidence="3">
    <location>
        <begin position="260"/>
        <end position="369"/>
    </location>
</feature>
<evidence type="ECO:0000256" key="1">
    <source>
        <dbReference type="ARBA" id="ARBA00022729"/>
    </source>
</evidence>
<dbReference type="PROSITE" id="PS51173">
    <property type="entry name" value="CBM2"/>
    <property type="match status" value="1"/>
</dbReference>
<dbReference type="Gene3D" id="2.60.40.290">
    <property type="match status" value="1"/>
</dbReference>
<dbReference type="PANTHER" id="PTHR43037:SF5">
    <property type="entry name" value="FERULOYL ESTERASE"/>
    <property type="match status" value="1"/>
</dbReference>
<accession>A0A6L9QZ90</accession>
<evidence type="ECO:0000313" key="5">
    <source>
        <dbReference type="Proteomes" id="UP000475532"/>
    </source>
</evidence>
<dbReference type="AlphaFoldDB" id="A0A6L9QZ90"/>
<evidence type="ECO:0000313" key="4">
    <source>
        <dbReference type="EMBL" id="NEA29893.1"/>
    </source>
</evidence>
<dbReference type="Proteomes" id="UP000475532">
    <property type="component" value="Unassembled WGS sequence"/>
</dbReference>
<dbReference type="InterPro" id="IPR012291">
    <property type="entry name" value="CBM2_carb-bd_dom_sf"/>
</dbReference>
<organism evidence="4 5">
    <name type="scientific">Actinomadura bangladeshensis</name>
    <dbReference type="NCBI Taxonomy" id="453573"/>
    <lineage>
        <taxon>Bacteria</taxon>
        <taxon>Bacillati</taxon>
        <taxon>Actinomycetota</taxon>
        <taxon>Actinomycetes</taxon>
        <taxon>Streptosporangiales</taxon>
        <taxon>Thermomonosporaceae</taxon>
        <taxon>Actinomadura</taxon>
    </lineage>
</organism>
<dbReference type="GO" id="GO:0004553">
    <property type="term" value="F:hydrolase activity, hydrolyzing O-glycosyl compounds"/>
    <property type="evidence" value="ECO:0007669"/>
    <property type="project" value="InterPro"/>
</dbReference>
<dbReference type="NCBIfam" id="TIGR01840">
    <property type="entry name" value="esterase_phb"/>
    <property type="match status" value="1"/>
</dbReference>
<dbReference type="GO" id="GO:0005576">
    <property type="term" value="C:extracellular region"/>
    <property type="evidence" value="ECO:0007669"/>
    <property type="project" value="InterPro"/>
</dbReference>
<dbReference type="EMBL" id="JAAGLI010001252">
    <property type="protein sequence ID" value="NEA29893.1"/>
    <property type="molecule type" value="Genomic_DNA"/>
</dbReference>
<dbReference type="InterPro" id="IPR008965">
    <property type="entry name" value="CBM2/CBM3_carb-bd_dom_sf"/>
</dbReference>
<dbReference type="PANTHER" id="PTHR43037">
    <property type="entry name" value="UNNAMED PRODUCT-RELATED"/>
    <property type="match status" value="1"/>
</dbReference>
<evidence type="ECO:0000256" key="2">
    <source>
        <dbReference type="ARBA" id="ARBA00022801"/>
    </source>
</evidence>
<dbReference type="InterPro" id="IPR001919">
    <property type="entry name" value="CBD2"/>
</dbReference>
<dbReference type="SUPFAM" id="SSF49384">
    <property type="entry name" value="Carbohydrate-binding domain"/>
    <property type="match status" value="1"/>
</dbReference>
<dbReference type="InterPro" id="IPR010126">
    <property type="entry name" value="Esterase_phb"/>
</dbReference>
<dbReference type="GO" id="GO:0030247">
    <property type="term" value="F:polysaccharide binding"/>
    <property type="evidence" value="ECO:0007669"/>
    <property type="project" value="UniProtKB-UniRule"/>
</dbReference>
<proteinExistence type="predicted"/>
<evidence type="ECO:0000259" key="3">
    <source>
        <dbReference type="PROSITE" id="PS51173"/>
    </source>
</evidence>
<reference evidence="4 5" key="1">
    <citation type="submission" date="2020-01" db="EMBL/GenBank/DDBJ databases">
        <title>Insect and environment-associated Actinomycetes.</title>
        <authorList>
            <person name="Currrie C."/>
            <person name="Chevrette M."/>
            <person name="Carlson C."/>
            <person name="Stubbendieck R."/>
            <person name="Wendt-Pienkowski E."/>
        </authorList>
    </citation>
    <scope>NUCLEOTIDE SEQUENCE [LARGE SCALE GENOMIC DNA]</scope>
    <source>
        <strain evidence="4 5">SID10258</strain>
    </source>
</reference>
<sequence length="372" mass="39191">MYVYVPDSVQASPGILVAMHGCNGRATDFYRGTEFASLADRYGFIVIYPQALHSYNGLSNCFDVWSDAALRHGGGSDPVSIVSMVTYVEQHYGGDARRVFATGFSSGAMETNNLLAVNPDVFKAGAPFSGVPYGCFGPSGCGDKTPRQWGDLARAAYPGYTGARPRVQAWHGTNDNVLNYSNLQEEVDQWTDVLGLSQTPTSTDTPQSGWTRRQFADSSGTAQVEAFTVAGAGHDLPHTGMAAYAIGFFGLDGGDDTTPPPTESASCRVTPKVNAWSDGMTEDIAVTNTGDTTINKWSLVFTLPSGQTITSGWNATFSPSSGRITATNMSYNGSLAPGASTSIGFQAMQTGDTAAPVAFTLNGSTCTVTTSN</sequence>
<dbReference type="Pfam" id="PF00553">
    <property type="entry name" value="CBM_2"/>
    <property type="match status" value="1"/>
</dbReference>
<dbReference type="InterPro" id="IPR050955">
    <property type="entry name" value="Plant_Biomass_Hydrol_Est"/>
</dbReference>
<dbReference type="SUPFAM" id="SSF53474">
    <property type="entry name" value="alpha/beta-Hydrolases"/>
    <property type="match status" value="2"/>
</dbReference>
<dbReference type="GO" id="GO:0005975">
    <property type="term" value="P:carbohydrate metabolic process"/>
    <property type="evidence" value="ECO:0007669"/>
    <property type="project" value="InterPro"/>
</dbReference>
<dbReference type="SMART" id="SM00637">
    <property type="entry name" value="CBD_II"/>
    <property type="match status" value="1"/>
</dbReference>
<keyword evidence="2" id="KW-0378">Hydrolase</keyword>
<name>A0A6L9QZ90_9ACTN</name>
<dbReference type="Gene3D" id="3.40.50.1820">
    <property type="entry name" value="alpha/beta hydrolase"/>
    <property type="match status" value="1"/>
</dbReference>
<keyword evidence="1" id="KW-0732">Signal</keyword>
<gene>
    <name evidence="4" type="ORF">G3I70_46440</name>
</gene>
<comment type="caution">
    <text evidence="4">The sequence shown here is derived from an EMBL/GenBank/DDBJ whole genome shotgun (WGS) entry which is preliminary data.</text>
</comment>